<evidence type="ECO:0008006" key="4">
    <source>
        <dbReference type="Google" id="ProtNLM"/>
    </source>
</evidence>
<dbReference type="InParanoid" id="V5G738"/>
<gene>
    <name evidence="2" type="ORF">PVAR5_6508</name>
</gene>
<accession>V5G738</accession>
<name>V5G738_BYSSN</name>
<feature type="compositionally biased region" description="Low complexity" evidence="1">
    <location>
        <begin position="393"/>
        <end position="406"/>
    </location>
</feature>
<feature type="compositionally biased region" description="Polar residues" evidence="1">
    <location>
        <begin position="635"/>
        <end position="647"/>
    </location>
</feature>
<evidence type="ECO:0000313" key="2">
    <source>
        <dbReference type="EMBL" id="GAD97826.1"/>
    </source>
</evidence>
<dbReference type="PANTHER" id="PTHR38122">
    <property type="entry name" value="GLYCOPROTEIN X"/>
    <property type="match status" value="1"/>
</dbReference>
<sequence length="756" mass="78724">MEYGIDEKYIPYFSRVELFLLRRDSVSGDIAFIQVLFISESQRSTVSSFVSSSVTETATSLISSLTTTVKTNPTVSDAKTTLTAKTTDTETVLYSSTSLVETATTITFPYGTSSHSASPTISVSPSSAVTASSSGTPSRTTPVSAEDPQSDTYKTTVNVASPTELSSSITPSGTLSICPSHIVNPTYTAPTPLPTNYTWGCPPGYLCHPKKSSVDGECNFEAGLPADTYYCSPDECIPVPPLHPPQYPTSNKTEKYIVSPGYFNLNPTEFGLDYSIFTFANGSNVENGREEQRRGQHREKKRQFDSSVIPGLCFDQCNNCMVEAQQTGKTSLLCQSDSQFKIQLHLCNACIKSHWDAIIAIGGIIPQFSQFLDYCGNTPSQPEPQSEPDHSTRSTSKPATATSSSKGVTVSMDTSRTESPSTPSMVETTETRIEPTTSPKAHSTTDYGLSTVSTESSNGAITTTSSAESSISFSSSADSTHTALSAAGATSTQAPITDSASVSSYSLSSSDSLSPLSVTNAETVSSRHSTTSENQPAISTSTSQPSPGDRTGSASTNAGHTSHAMTEKGTEQASPTSGTGTGTGELPEPGTDTTVSRTGPSAEAQASRGSSGSNAVSSNISRTSPAVPNNGEAGEQQSTSTTATGLTAPSGLQAASGEFPKSSVMRGSLSMPPNEETPGIHPTATASAIAITTAAGSGSGLRHGASYSIPNSKTPSPIGIPPTPSPSLFVGRANPTTRSGNVTWLLVALCGFIIHW</sequence>
<dbReference type="PANTHER" id="PTHR38122:SF1">
    <property type="entry name" value="GLYCOPROTEIN X"/>
    <property type="match status" value="1"/>
</dbReference>
<feature type="compositionally biased region" description="Low complexity" evidence="1">
    <location>
        <begin position="606"/>
        <end position="622"/>
    </location>
</feature>
<evidence type="ECO:0000313" key="3">
    <source>
        <dbReference type="Proteomes" id="UP000018001"/>
    </source>
</evidence>
<organism evidence="2 3">
    <name type="scientific">Byssochlamys spectabilis (strain No. 5 / NBRC 109023)</name>
    <name type="common">Paecilomyces variotii</name>
    <dbReference type="NCBI Taxonomy" id="1356009"/>
    <lineage>
        <taxon>Eukaryota</taxon>
        <taxon>Fungi</taxon>
        <taxon>Dikarya</taxon>
        <taxon>Ascomycota</taxon>
        <taxon>Pezizomycotina</taxon>
        <taxon>Eurotiomycetes</taxon>
        <taxon>Eurotiomycetidae</taxon>
        <taxon>Eurotiales</taxon>
        <taxon>Thermoascaceae</taxon>
        <taxon>Paecilomyces</taxon>
    </lineage>
</organism>
<feature type="compositionally biased region" description="Low complexity" evidence="1">
    <location>
        <begin position="502"/>
        <end position="517"/>
    </location>
</feature>
<feature type="compositionally biased region" description="Polar residues" evidence="1">
    <location>
        <begin position="407"/>
        <end position="459"/>
    </location>
</feature>
<feature type="compositionally biased region" description="Low complexity" evidence="1">
    <location>
        <begin position="113"/>
        <end position="138"/>
    </location>
</feature>
<feature type="compositionally biased region" description="Polar residues" evidence="1">
    <location>
        <begin position="518"/>
        <end position="564"/>
    </location>
</feature>
<dbReference type="EMBL" id="BAUL01000215">
    <property type="protein sequence ID" value="GAD97826.1"/>
    <property type="molecule type" value="Genomic_DNA"/>
</dbReference>
<dbReference type="Proteomes" id="UP000018001">
    <property type="component" value="Unassembled WGS sequence"/>
</dbReference>
<evidence type="ECO:0000256" key="1">
    <source>
        <dbReference type="SAM" id="MobiDB-lite"/>
    </source>
</evidence>
<reference evidence="3" key="1">
    <citation type="journal article" date="2014" name="Genome Announc.">
        <title>Draft genome sequence of the formaldehyde-resistant fungus Byssochlamys spectabilis No. 5 (anamorph Paecilomyces variotii No. 5) (NBRC109023).</title>
        <authorList>
            <person name="Oka T."/>
            <person name="Ekino K."/>
            <person name="Fukuda K."/>
            <person name="Nomura Y."/>
        </authorList>
    </citation>
    <scope>NUCLEOTIDE SEQUENCE [LARGE SCALE GENOMIC DNA]</scope>
    <source>
        <strain evidence="3">No. 5 / NBRC 109023</strain>
    </source>
</reference>
<dbReference type="OrthoDB" id="5414836at2759"/>
<dbReference type="HOGENOM" id="CLU_368415_0_0_1"/>
<feature type="region of interest" description="Disordered" evidence="1">
    <location>
        <begin position="502"/>
        <end position="681"/>
    </location>
</feature>
<proteinExistence type="predicted"/>
<keyword evidence="3" id="KW-1185">Reference proteome</keyword>
<comment type="caution">
    <text evidence="2">The sequence shown here is derived from an EMBL/GenBank/DDBJ whole genome shotgun (WGS) entry which is preliminary data.</text>
</comment>
<dbReference type="eggNOG" id="ENOG502S2BG">
    <property type="taxonomic scope" value="Eukaryota"/>
</dbReference>
<feature type="region of interest" description="Disordered" evidence="1">
    <location>
        <begin position="700"/>
        <end position="723"/>
    </location>
</feature>
<feature type="compositionally biased region" description="Low complexity" evidence="1">
    <location>
        <begin position="574"/>
        <end position="594"/>
    </location>
</feature>
<feature type="region of interest" description="Disordered" evidence="1">
    <location>
        <begin position="113"/>
        <end position="155"/>
    </location>
</feature>
<protein>
    <recommendedName>
        <fullName evidence="4">Glycoprotein X</fullName>
    </recommendedName>
</protein>
<dbReference type="AlphaFoldDB" id="V5G738"/>
<feature type="region of interest" description="Disordered" evidence="1">
    <location>
        <begin position="375"/>
        <end position="463"/>
    </location>
</feature>